<gene>
    <name evidence="1" type="ORF">JHL16_23980</name>
</gene>
<evidence type="ECO:0000313" key="2">
    <source>
        <dbReference type="Proteomes" id="UP000616151"/>
    </source>
</evidence>
<dbReference type="EMBL" id="JAENHL010000008">
    <property type="protein sequence ID" value="MBK1869441.1"/>
    <property type="molecule type" value="Genomic_DNA"/>
</dbReference>
<comment type="caution">
    <text evidence="1">The sequence shown here is derived from an EMBL/GenBank/DDBJ whole genome shotgun (WGS) entry which is preliminary data.</text>
</comment>
<evidence type="ECO:0000313" key="1">
    <source>
        <dbReference type="EMBL" id="MBK1869441.1"/>
    </source>
</evidence>
<proteinExistence type="predicted"/>
<protein>
    <submittedName>
        <fullName evidence="1">BA14K family protein</fullName>
    </submittedName>
</protein>
<organism evidence="1 2">
    <name type="scientific">Taklimakanibacter albus</name>
    <dbReference type="NCBI Taxonomy" id="2800327"/>
    <lineage>
        <taxon>Bacteria</taxon>
        <taxon>Pseudomonadati</taxon>
        <taxon>Pseudomonadota</taxon>
        <taxon>Alphaproteobacteria</taxon>
        <taxon>Hyphomicrobiales</taxon>
        <taxon>Aestuariivirgaceae</taxon>
        <taxon>Taklimakanibacter</taxon>
    </lineage>
</organism>
<dbReference type="Proteomes" id="UP000616151">
    <property type="component" value="Unassembled WGS sequence"/>
</dbReference>
<reference evidence="1" key="1">
    <citation type="submission" date="2021-01" db="EMBL/GenBank/DDBJ databases">
        <authorList>
            <person name="Sun Q."/>
        </authorList>
    </citation>
    <scope>NUCLEOTIDE SEQUENCE</scope>
    <source>
        <strain evidence="1">YIM B02566</strain>
    </source>
</reference>
<accession>A0ACC5R9T9</accession>
<name>A0ACC5R9T9_9HYPH</name>
<sequence length="145" mass="15404">MNMRPLVKPMLGAAALAALAVGFTPTVASAGPASCAAYARDVAAAEAPRRGLIDGVVIGTLDTVITGGAGADERYRDAYDEAYGNCMRTERTAYVVPRGEERVTVTVHPDVGSDDWVSYCSAKYRSFDPDTGTYVTYSGERLPCR</sequence>
<keyword evidence="2" id="KW-1185">Reference proteome</keyword>